<keyword evidence="2" id="KW-1185">Reference proteome</keyword>
<sequence length="228" mass="26466">MKFFIENQRVEKDVEWVKNQVRLHMNGATTSQMESRGINYRVNYGVAVPHLKQLACRIPVSYELAERLWFLEIRETMLLAAIIVPAEEMTVERCEEWAAKINNEDLVERTAMFLWPRLPVANQLLPVWLSAADSYLSAMACYSYGHQMKNTKVTGNVGVDELMACLKEQINPLVYRAVSFALRMYMRTSPDSIKEVEPYIEDLKNSSERYQLTMVEELRAEIDFLKEA</sequence>
<dbReference type="InterPro" id="IPR016024">
    <property type="entry name" value="ARM-type_fold"/>
</dbReference>
<evidence type="ECO:0000313" key="2">
    <source>
        <dbReference type="Proteomes" id="UP000679220"/>
    </source>
</evidence>
<name>A0A941IUC7_9BACT</name>
<comment type="caution">
    <text evidence="1">The sequence shown here is derived from an EMBL/GenBank/DDBJ whole genome shotgun (WGS) entry which is preliminary data.</text>
</comment>
<dbReference type="Gene3D" id="1.25.10.90">
    <property type="match status" value="1"/>
</dbReference>
<dbReference type="PANTHER" id="PTHR41291:SF1">
    <property type="entry name" value="DNA ALKYLATION REPAIR PROTEIN"/>
    <property type="match status" value="1"/>
</dbReference>
<protein>
    <submittedName>
        <fullName evidence="1">DNA alkylation repair protein</fullName>
    </submittedName>
</protein>
<dbReference type="Proteomes" id="UP000679220">
    <property type="component" value="Unassembled WGS sequence"/>
</dbReference>
<dbReference type="EMBL" id="JAGTAR010000004">
    <property type="protein sequence ID" value="MBR8534706.1"/>
    <property type="molecule type" value="Genomic_DNA"/>
</dbReference>
<dbReference type="AlphaFoldDB" id="A0A941IUC7"/>
<dbReference type="PANTHER" id="PTHR41291">
    <property type="entry name" value="DNA ALKYLATION REPAIR PROTEIN"/>
    <property type="match status" value="1"/>
</dbReference>
<organism evidence="1 2">
    <name type="scientific">Carboxylicivirga sediminis</name>
    <dbReference type="NCBI Taxonomy" id="2006564"/>
    <lineage>
        <taxon>Bacteria</taxon>
        <taxon>Pseudomonadati</taxon>
        <taxon>Bacteroidota</taxon>
        <taxon>Bacteroidia</taxon>
        <taxon>Marinilabiliales</taxon>
        <taxon>Marinilabiliaceae</taxon>
        <taxon>Carboxylicivirga</taxon>
    </lineage>
</organism>
<gene>
    <name evidence="1" type="ORF">KDU71_03980</name>
</gene>
<accession>A0A941IUC7</accession>
<dbReference type="Pfam" id="PF08713">
    <property type="entry name" value="DNA_alkylation"/>
    <property type="match status" value="1"/>
</dbReference>
<dbReference type="SUPFAM" id="SSF48371">
    <property type="entry name" value="ARM repeat"/>
    <property type="match status" value="1"/>
</dbReference>
<evidence type="ECO:0000313" key="1">
    <source>
        <dbReference type="EMBL" id="MBR8534706.1"/>
    </source>
</evidence>
<dbReference type="RefSeq" id="WP_212188613.1">
    <property type="nucleotide sequence ID" value="NZ_JAGTAR010000004.1"/>
</dbReference>
<reference evidence="1" key="2">
    <citation type="submission" date="2021-04" db="EMBL/GenBank/DDBJ databases">
        <authorList>
            <person name="Zhang T."/>
            <person name="Zhang Y."/>
            <person name="Lu D."/>
            <person name="Zuo D."/>
            <person name="Du Z."/>
        </authorList>
    </citation>
    <scope>NUCLEOTIDE SEQUENCE</scope>
    <source>
        <strain evidence="1">JR1</strain>
    </source>
</reference>
<dbReference type="InterPro" id="IPR014825">
    <property type="entry name" value="DNA_alkylation"/>
</dbReference>
<reference evidence="1" key="1">
    <citation type="journal article" date="2018" name="Int. J. Syst. Evol. Microbiol.">
        <title>Carboxylicivirga sediminis sp. nov., isolated from coastal sediment.</title>
        <authorList>
            <person name="Wang F.Q."/>
            <person name="Ren L.H."/>
            <person name="Zou R.J."/>
            <person name="Sun Y.Z."/>
            <person name="Liu X.J."/>
            <person name="Jiang F."/>
            <person name="Liu L.J."/>
        </authorList>
    </citation>
    <scope>NUCLEOTIDE SEQUENCE</scope>
    <source>
        <strain evidence="1">JR1</strain>
    </source>
</reference>
<proteinExistence type="predicted"/>